<evidence type="ECO:0000256" key="3">
    <source>
        <dbReference type="ARBA" id="ARBA00023163"/>
    </source>
</evidence>
<dbReference type="RefSeq" id="WP_272002135.1">
    <property type="nucleotide sequence ID" value="NZ_JAQLXO010000009.1"/>
</dbReference>
<dbReference type="Gene3D" id="1.10.1790.10">
    <property type="entry name" value="PRD domain"/>
    <property type="match status" value="2"/>
</dbReference>
<dbReference type="Pfam" id="PF00874">
    <property type="entry name" value="PRD"/>
    <property type="match status" value="2"/>
</dbReference>
<keyword evidence="2" id="KW-0805">Transcription regulation</keyword>
<evidence type="ECO:0000256" key="2">
    <source>
        <dbReference type="ARBA" id="ARBA00023015"/>
    </source>
</evidence>
<dbReference type="InterPro" id="IPR011608">
    <property type="entry name" value="PRD"/>
</dbReference>
<dbReference type="InterPro" id="IPR050661">
    <property type="entry name" value="BglG_antiterminators"/>
</dbReference>
<reference evidence="5" key="1">
    <citation type="submission" date="2023-01" db="EMBL/GenBank/DDBJ databases">
        <title>Human gut microbiome strain richness.</title>
        <authorList>
            <person name="Chen-Liaw A."/>
        </authorList>
    </citation>
    <scope>NUCLEOTIDE SEQUENCE</scope>
    <source>
        <strain evidence="5">D8_m1001271B151109d0_201107</strain>
    </source>
</reference>
<dbReference type="InterPro" id="IPR004341">
    <property type="entry name" value="CAT_RNA-bd_dom"/>
</dbReference>
<proteinExistence type="predicted"/>
<gene>
    <name evidence="5" type="ORF">PND82_06410</name>
</gene>
<dbReference type="SUPFAM" id="SSF50151">
    <property type="entry name" value="SacY-like RNA-binding domain"/>
    <property type="match status" value="1"/>
</dbReference>
<name>A0AAW6CPE8_9FIRM</name>
<dbReference type="GO" id="GO:0003723">
    <property type="term" value="F:RNA binding"/>
    <property type="evidence" value="ECO:0007669"/>
    <property type="project" value="InterPro"/>
</dbReference>
<dbReference type="SMART" id="SM01061">
    <property type="entry name" value="CAT_RBD"/>
    <property type="match status" value="1"/>
</dbReference>
<dbReference type="EMBL" id="JAQLXO010000009">
    <property type="protein sequence ID" value="MDB7982444.1"/>
    <property type="molecule type" value="Genomic_DNA"/>
</dbReference>
<evidence type="ECO:0000313" key="6">
    <source>
        <dbReference type="Proteomes" id="UP001212981"/>
    </source>
</evidence>
<dbReference type="PANTHER" id="PTHR30185">
    <property type="entry name" value="CRYPTIC BETA-GLUCOSIDE BGL OPERON ANTITERMINATOR"/>
    <property type="match status" value="1"/>
</dbReference>
<dbReference type="AlphaFoldDB" id="A0AAW6CPE8"/>
<comment type="caution">
    <text evidence="5">The sequence shown here is derived from an EMBL/GenBank/DDBJ whole genome shotgun (WGS) entry which is preliminary data.</text>
</comment>
<evidence type="ECO:0000259" key="4">
    <source>
        <dbReference type="PROSITE" id="PS51372"/>
    </source>
</evidence>
<protein>
    <submittedName>
        <fullName evidence="5">PRD domain-containing protein</fullName>
    </submittedName>
</protein>
<keyword evidence="3" id="KW-0804">Transcription</keyword>
<dbReference type="InterPro" id="IPR036634">
    <property type="entry name" value="PRD_sf"/>
</dbReference>
<dbReference type="Pfam" id="PF03123">
    <property type="entry name" value="CAT_RBD"/>
    <property type="match status" value="1"/>
</dbReference>
<organism evidence="5 6">
    <name type="scientific">Faecalicoccus pleomorphus</name>
    <dbReference type="NCBI Taxonomy" id="1323"/>
    <lineage>
        <taxon>Bacteria</taxon>
        <taxon>Bacillati</taxon>
        <taxon>Bacillota</taxon>
        <taxon>Erysipelotrichia</taxon>
        <taxon>Erysipelotrichales</taxon>
        <taxon>Erysipelotrichaceae</taxon>
        <taxon>Faecalicoccus</taxon>
    </lineage>
</organism>
<dbReference type="PROSITE" id="PS51372">
    <property type="entry name" value="PRD_2"/>
    <property type="match status" value="2"/>
</dbReference>
<evidence type="ECO:0000313" key="5">
    <source>
        <dbReference type="EMBL" id="MDB7982444.1"/>
    </source>
</evidence>
<sequence>MKIIKKINTSAAIALDSLGNEVVVLGKGIGFPAVPYELNDLSKIERTFYDVDSKYFNLIKHISTDILSVSADIANMAEEELDAELNPNLAFTLADHLAFAVERLRKGLDLTGAISYDIKHLYPKEAEVANKALKMFKDKVRITLPSSESASITMHLINAELKVNDYSSIFNLIKITQEIRNIIEKNLHVKMNENSYEYSRFMMHVRYLIQRISKGVQLQDQNEMLLSTMKMEYPMIDVCANEIMDYLKETWGWPCNNDEKLYLMIYINRVINSGATTK</sequence>
<keyword evidence="1" id="KW-0677">Repeat</keyword>
<dbReference type="Gene3D" id="2.30.24.10">
    <property type="entry name" value="CAT RNA-binding domain"/>
    <property type="match status" value="1"/>
</dbReference>
<dbReference type="Proteomes" id="UP001212981">
    <property type="component" value="Unassembled WGS sequence"/>
</dbReference>
<feature type="domain" description="PRD" evidence="4">
    <location>
        <begin position="167"/>
        <end position="277"/>
    </location>
</feature>
<accession>A0AAW6CPE8</accession>
<dbReference type="SUPFAM" id="SSF63520">
    <property type="entry name" value="PTS-regulatory domain, PRD"/>
    <property type="match status" value="2"/>
</dbReference>
<dbReference type="PANTHER" id="PTHR30185:SF18">
    <property type="entry name" value="TRANSCRIPTIONAL REGULATOR MTLR"/>
    <property type="match status" value="1"/>
</dbReference>
<dbReference type="InterPro" id="IPR036650">
    <property type="entry name" value="CAT_RNA-bd_dom_sf"/>
</dbReference>
<feature type="domain" description="PRD" evidence="4">
    <location>
        <begin position="61"/>
        <end position="166"/>
    </location>
</feature>
<evidence type="ECO:0000256" key="1">
    <source>
        <dbReference type="ARBA" id="ARBA00022737"/>
    </source>
</evidence>
<dbReference type="GO" id="GO:0006355">
    <property type="term" value="P:regulation of DNA-templated transcription"/>
    <property type="evidence" value="ECO:0007669"/>
    <property type="project" value="InterPro"/>
</dbReference>